<dbReference type="InterPro" id="IPR039894">
    <property type="entry name" value="Pus10-like"/>
</dbReference>
<dbReference type="Pfam" id="PF21237">
    <property type="entry name" value="Pus10_N_euk"/>
    <property type="match status" value="1"/>
</dbReference>
<feature type="domain" description="Pus10-like C-terminal" evidence="9">
    <location>
        <begin position="257"/>
        <end position="495"/>
    </location>
</feature>
<dbReference type="PANTHER" id="PTHR21568:SF0">
    <property type="entry name" value="TRNA PSEUDOURIDINE SYNTHASE PUS10"/>
    <property type="match status" value="1"/>
</dbReference>
<sequence>MAVFGISGHSDVYDDLRSVGCCKRCCLRYMGERTPEAYQDVDEWVTKKGLEDISSDDPKSKQMKCNPCVVCMGLLQGINTEDTVKKIVTYVNAKGYDSKNFSCAVSIPIAFQLRAYSLWFYLVDKFPLLFPNVDEQQENVITTIKVWKWTLCPLIAKEIGKDFDSGATCDFSVAIGVHYPDDEEECSCLLQMHEEIFNERKNHKRKYHGSLFTRKSVESILNSTDKDHFKKYFSTPPPIPTSFISYNDVSCSHNSIYFAGCYNKFSRSLSQTPWVIEGERRMESSVQEIICGSIEKACLADGSKFVSSGREDVDVRMLGRGRPFACEVLNPRKVKFSPEEIQILEAKINCCTEDVAIRHLQIIPKEDLHHLKAGEEAKRKRYSALCMSYDKVSLESLENLESIHEVVLCQKTPIRVLHRRPLAVRNRTVYSMKATPLDDIHGFENKSLFKLDIVVQAGTYIKEFVHGDFGRTKPNLGLLLGGVNIDILALDVEEIMLDWPPPTQIAVK</sequence>
<proteinExistence type="inferred from homology"/>
<evidence type="ECO:0000256" key="5">
    <source>
        <dbReference type="ARBA" id="ARBA00075270"/>
    </source>
</evidence>
<evidence type="ECO:0000256" key="4">
    <source>
        <dbReference type="ARBA" id="ARBA00023235"/>
    </source>
</evidence>
<evidence type="ECO:0000313" key="11">
    <source>
        <dbReference type="Proteomes" id="UP001378592"/>
    </source>
</evidence>
<dbReference type="EC" id="5.4.99.25" evidence="2"/>
<evidence type="ECO:0000256" key="7">
    <source>
        <dbReference type="ARBA" id="ARBA00083669"/>
    </source>
</evidence>
<dbReference type="InterPro" id="IPR048742">
    <property type="entry name" value="Pus10_N_euk"/>
</dbReference>
<dbReference type="PANTHER" id="PTHR21568">
    <property type="entry name" value="TRNA PSEUDOURIDINE SYNTHASE PUS10"/>
    <property type="match status" value="1"/>
</dbReference>
<dbReference type="FunFam" id="3.30.70.2510:FF:000001">
    <property type="entry name" value="tRNA pseudouridine synthase Pus10"/>
    <property type="match status" value="1"/>
</dbReference>
<dbReference type="GO" id="GO:0160148">
    <property type="term" value="F:tRNA pseudouridine(55) synthase activity"/>
    <property type="evidence" value="ECO:0007669"/>
    <property type="project" value="UniProtKB-EC"/>
</dbReference>
<accession>A0AAN9V6A7</accession>
<dbReference type="Proteomes" id="UP001378592">
    <property type="component" value="Unassembled WGS sequence"/>
</dbReference>
<evidence type="ECO:0000256" key="2">
    <source>
        <dbReference type="ARBA" id="ARBA00012787"/>
    </source>
</evidence>
<evidence type="ECO:0000259" key="9">
    <source>
        <dbReference type="Pfam" id="PF21238"/>
    </source>
</evidence>
<dbReference type="FunFam" id="3.30.70.3190:FF:000001">
    <property type="entry name" value="tRNA pseudouridine synthase Pus10"/>
    <property type="match status" value="1"/>
</dbReference>
<dbReference type="Gene3D" id="3.30.70.3190">
    <property type="match status" value="1"/>
</dbReference>
<dbReference type="Gene3D" id="3.30.70.2510">
    <property type="match status" value="1"/>
</dbReference>
<keyword evidence="4" id="KW-0413">Isomerase</keyword>
<evidence type="ECO:0000256" key="6">
    <source>
        <dbReference type="ARBA" id="ARBA00079393"/>
    </source>
</evidence>
<keyword evidence="3" id="KW-0819">tRNA processing</keyword>
<comment type="caution">
    <text evidence="10">The sequence shown here is derived from an EMBL/GenBank/DDBJ whole genome shotgun (WGS) entry which is preliminary data.</text>
</comment>
<keyword evidence="11" id="KW-1185">Reference proteome</keyword>
<dbReference type="GO" id="GO:0031119">
    <property type="term" value="P:tRNA pseudouridine synthesis"/>
    <property type="evidence" value="ECO:0007669"/>
    <property type="project" value="UniProtKB-ARBA"/>
</dbReference>
<reference evidence="10 11" key="1">
    <citation type="submission" date="2024-03" db="EMBL/GenBank/DDBJ databases">
        <title>The genome assembly and annotation of the cricket Gryllus longicercus Weissman &amp; Gray.</title>
        <authorList>
            <person name="Szrajer S."/>
            <person name="Gray D."/>
            <person name="Ylla G."/>
        </authorList>
    </citation>
    <scope>NUCLEOTIDE SEQUENCE [LARGE SCALE GENOMIC DNA]</scope>
    <source>
        <strain evidence="10">DAG 2021-001</strain>
        <tissue evidence="10">Whole body minus gut</tissue>
    </source>
</reference>
<organism evidence="10 11">
    <name type="scientific">Gryllus longicercus</name>
    <dbReference type="NCBI Taxonomy" id="2509291"/>
    <lineage>
        <taxon>Eukaryota</taxon>
        <taxon>Metazoa</taxon>
        <taxon>Ecdysozoa</taxon>
        <taxon>Arthropoda</taxon>
        <taxon>Hexapoda</taxon>
        <taxon>Insecta</taxon>
        <taxon>Pterygota</taxon>
        <taxon>Neoptera</taxon>
        <taxon>Polyneoptera</taxon>
        <taxon>Orthoptera</taxon>
        <taxon>Ensifera</taxon>
        <taxon>Gryllidea</taxon>
        <taxon>Grylloidea</taxon>
        <taxon>Gryllidae</taxon>
        <taxon>Gryllinae</taxon>
        <taxon>Gryllus</taxon>
    </lineage>
</organism>
<dbReference type="Pfam" id="PF21238">
    <property type="entry name" value="Pus10_C"/>
    <property type="match status" value="1"/>
</dbReference>
<dbReference type="InterPro" id="IPR020103">
    <property type="entry name" value="PsdUridine_synth_cat_dom_sf"/>
</dbReference>
<gene>
    <name evidence="10" type="ORF">R5R35_007726</name>
</gene>
<evidence type="ECO:0000256" key="1">
    <source>
        <dbReference type="ARBA" id="ARBA00009652"/>
    </source>
</evidence>
<evidence type="ECO:0000256" key="3">
    <source>
        <dbReference type="ARBA" id="ARBA00022694"/>
    </source>
</evidence>
<dbReference type="AlphaFoldDB" id="A0AAN9V6A7"/>
<evidence type="ECO:0000313" key="10">
    <source>
        <dbReference type="EMBL" id="KAK7792373.1"/>
    </source>
</evidence>
<dbReference type="InterPro" id="IPR048741">
    <property type="entry name" value="Pus10-like_C"/>
</dbReference>
<comment type="similarity">
    <text evidence="1">Belongs to the pseudouridine synthase Pus10 family.</text>
</comment>
<dbReference type="SUPFAM" id="SSF55120">
    <property type="entry name" value="Pseudouridine synthase"/>
    <property type="match status" value="1"/>
</dbReference>
<protein>
    <recommendedName>
        <fullName evidence="2">tRNA pseudouridine(55) synthase</fullName>
        <ecNumber evidence="2">5.4.99.25</ecNumber>
    </recommendedName>
    <alternativeName>
        <fullName evidence="7">tRNA pseudouridine 55 synthase</fullName>
    </alternativeName>
    <alternativeName>
        <fullName evidence="5">tRNA pseudouridylate synthase</fullName>
    </alternativeName>
    <alternativeName>
        <fullName evidence="6">tRNA-uridine isomerase</fullName>
    </alternativeName>
</protein>
<name>A0AAN9V6A7_9ORTH</name>
<evidence type="ECO:0000259" key="8">
    <source>
        <dbReference type="Pfam" id="PF21237"/>
    </source>
</evidence>
<feature type="domain" description="Pus10 N-terminal eukaryotes" evidence="8">
    <location>
        <begin position="68"/>
        <end position="251"/>
    </location>
</feature>
<dbReference type="EMBL" id="JAZDUA010000451">
    <property type="protein sequence ID" value="KAK7792373.1"/>
    <property type="molecule type" value="Genomic_DNA"/>
</dbReference>
<dbReference type="GO" id="GO:0003723">
    <property type="term" value="F:RNA binding"/>
    <property type="evidence" value="ECO:0007669"/>
    <property type="project" value="InterPro"/>
</dbReference>